<dbReference type="Proteomes" id="UP000253817">
    <property type="component" value="Unassembled WGS sequence"/>
</dbReference>
<feature type="transmembrane region" description="Helical" evidence="1">
    <location>
        <begin position="277"/>
        <end position="303"/>
    </location>
</feature>
<keyword evidence="1" id="KW-0812">Transmembrane</keyword>
<dbReference type="AlphaFoldDB" id="A0A3N0IVL5"/>
<reference evidence="2 4" key="1">
    <citation type="journal article" date="2018" name="Elife">
        <title>Discovery and characterization of a prevalent human gut bacterial enzyme sufficient for the inactivation of a family of plant toxins.</title>
        <authorList>
            <person name="Koppel N."/>
            <person name="Bisanz J.E."/>
            <person name="Pandelia M.E."/>
            <person name="Turnbaugh P.J."/>
            <person name="Balskus E.P."/>
        </authorList>
    </citation>
    <scope>NUCLEOTIDE SEQUENCE [LARGE SCALE GENOMIC DNA]</scope>
    <source>
        <strain evidence="2 4">DSM 16107</strain>
    </source>
</reference>
<reference evidence="3" key="3">
    <citation type="journal article" date="2019" name="Microbiol. Resour. Announc.">
        <title>Draft Genome Sequences of Type Strains of Gordonibacter faecihominis, Paraeggerthella hongkongensis, Parvibacter caecicola,Slackia equolifaciens, Slackia faecicanis, and Slackia isoflavoniconvertens.</title>
        <authorList>
            <person name="Danylec N."/>
            <person name="Stoll D.A."/>
            <person name="Dotsch A."/>
            <person name="Huch M."/>
        </authorList>
    </citation>
    <scope>NUCLEOTIDE SEQUENCE</scope>
    <source>
        <strain evidence="3">DSM 16107</strain>
    </source>
</reference>
<dbReference type="GO" id="GO:0009390">
    <property type="term" value="C:dimethyl sulfoxide reductase complex"/>
    <property type="evidence" value="ECO:0007669"/>
    <property type="project" value="TreeGrafter"/>
</dbReference>
<evidence type="ECO:0000256" key="1">
    <source>
        <dbReference type="SAM" id="Phobius"/>
    </source>
</evidence>
<dbReference type="GO" id="GO:0019645">
    <property type="term" value="P:anaerobic electron transport chain"/>
    <property type="evidence" value="ECO:0007669"/>
    <property type="project" value="InterPro"/>
</dbReference>
<dbReference type="PANTHER" id="PTHR38095:SF2">
    <property type="entry name" value="ANAEROBIC DIMETHYL SULFOXIDE REDUCTASE CHAIN C"/>
    <property type="match status" value="1"/>
</dbReference>
<dbReference type="PANTHER" id="PTHR38095">
    <property type="entry name" value="ANAEROBIC DIMETHYL SULFOXIDE REDUCTASE CHAIN YNFH"/>
    <property type="match status" value="1"/>
</dbReference>
<dbReference type="GO" id="GO:0009389">
    <property type="term" value="F:dimethyl sulfoxide reductase activity"/>
    <property type="evidence" value="ECO:0007669"/>
    <property type="project" value="TreeGrafter"/>
</dbReference>
<gene>
    <name evidence="2" type="ORF">C1876_14935</name>
    <name evidence="3" type="ORF">DMP09_12040</name>
</gene>
<evidence type="ECO:0000313" key="5">
    <source>
        <dbReference type="Proteomes" id="UP000270112"/>
    </source>
</evidence>
<dbReference type="Proteomes" id="UP000270112">
    <property type="component" value="Unassembled WGS sequence"/>
</dbReference>
<dbReference type="GO" id="GO:0005886">
    <property type="term" value="C:plasma membrane"/>
    <property type="evidence" value="ECO:0007669"/>
    <property type="project" value="TreeGrafter"/>
</dbReference>
<keyword evidence="1" id="KW-0472">Membrane</keyword>
<sequence length="304" mass="31178">MELQWPLILFTTLVAWSAGLFGAQAVAVLRGGGGRAQMPALVSSVALLAAGGIAVFFHLQHWERIFNGFGHLTSGITQELIAVVVFVVVAVAYFVMLRKSSDGTVPKWLAVCAVVIALVTSAVCAHSYTMAARPAWDSLLEVLSLVGASCVMGPATYALLSSFMAAGGAGDQPAERAAEAGAGAGLLALPALVGALVNAVTATAYAAFLQLSGSSFADVGLYFDPTHPTKAMADAAAAVASQAPLLWVGAVAVGALVPLAACFLGRRSGNWKLWGTVALAAALIGAVCLRIAFYNLGLSVFMFY</sequence>
<dbReference type="EMBL" id="PPTT01000033">
    <property type="protein sequence ID" value="RDB66032.1"/>
    <property type="molecule type" value="Genomic_DNA"/>
</dbReference>
<protein>
    <recommendedName>
        <fullName evidence="6">DMSO reductase</fullName>
    </recommendedName>
</protein>
<evidence type="ECO:0000313" key="4">
    <source>
        <dbReference type="Proteomes" id="UP000253817"/>
    </source>
</evidence>
<dbReference type="EMBL" id="QICC01000056">
    <property type="protein sequence ID" value="RNM40947.1"/>
    <property type="molecule type" value="Genomic_DNA"/>
</dbReference>
<evidence type="ECO:0008006" key="6">
    <source>
        <dbReference type="Google" id="ProtNLM"/>
    </source>
</evidence>
<name>A0A3N0IVL5_9ACTN</name>
<feature type="transmembrane region" description="Helical" evidence="1">
    <location>
        <begin position="6"/>
        <end position="29"/>
    </location>
</feature>
<evidence type="ECO:0000313" key="2">
    <source>
        <dbReference type="EMBL" id="RDB66032.1"/>
    </source>
</evidence>
<dbReference type="RefSeq" id="WP_114547519.1">
    <property type="nucleotide sequence ID" value="NZ_PPTT01000033.1"/>
</dbReference>
<evidence type="ECO:0000313" key="3">
    <source>
        <dbReference type="EMBL" id="RNM40947.1"/>
    </source>
</evidence>
<organism evidence="3 5">
    <name type="scientific">Eggerthella sinensis</name>
    <dbReference type="NCBI Taxonomy" id="242230"/>
    <lineage>
        <taxon>Bacteria</taxon>
        <taxon>Bacillati</taxon>
        <taxon>Actinomycetota</taxon>
        <taxon>Coriobacteriia</taxon>
        <taxon>Eggerthellales</taxon>
        <taxon>Eggerthellaceae</taxon>
        <taxon>Eggerthella</taxon>
    </lineage>
</organism>
<keyword evidence="1" id="KW-1133">Transmembrane helix</keyword>
<proteinExistence type="predicted"/>
<accession>A0A3N0IVL5</accession>
<dbReference type="OrthoDB" id="3173194at2"/>
<feature type="transmembrane region" description="Helical" evidence="1">
    <location>
        <begin position="142"/>
        <end position="165"/>
    </location>
</feature>
<dbReference type="Pfam" id="PF04976">
    <property type="entry name" value="DmsC"/>
    <property type="match status" value="1"/>
</dbReference>
<comment type="caution">
    <text evidence="3">The sequence shown here is derived from an EMBL/GenBank/DDBJ whole genome shotgun (WGS) entry which is preliminary data.</text>
</comment>
<feature type="transmembrane region" description="Helical" evidence="1">
    <location>
        <begin position="245"/>
        <end position="265"/>
    </location>
</feature>
<feature type="transmembrane region" description="Helical" evidence="1">
    <location>
        <begin position="186"/>
        <end position="208"/>
    </location>
</feature>
<reference evidence="5" key="2">
    <citation type="submission" date="2018-05" db="EMBL/GenBank/DDBJ databases">
        <title>Genome Sequencing of selected type strains of the family Eggerthellaceae.</title>
        <authorList>
            <person name="Danylec N."/>
            <person name="Stoll D.A."/>
            <person name="Doetsch A."/>
            <person name="Huch M."/>
        </authorList>
    </citation>
    <scope>NUCLEOTIDE SEQUENCE [LARGE SCALE GENOMIC DNA]</scope>
    <source>
        <strain evidence="5">DSM 16107</strain>
    </source>
</reference>
<keyword evidence="4" id="KW-1185">Reference proteome</keyword>
<feature type="transmembrane region" description="Helical" evidence="1">
    <location>
        <begin position="80"/>
        <end position="96"/>
    </location>
</feature>
<feature type="transmembrane region" description="Helical" evidence="1">
    <location>
        <begin position="108"/>
        <end position="130"/>
    </location>
</feature>
<feature type="transmembrane region" description="Helical" evidence="1">
    <location>
        <begin position="41"/>
        <end position="60"/>
    </location>
</feature>
<dbReference type="InterPro" id="IPR007059">
    <property type="entry name" value="DmsC"/>
</dbReference>